<reference evidence="2 3" key="1">
    <citation type="submission" date="2020-05" db="EMBL/GenBank/DDBJ databases">
        <title>Genome Sequencing of Type Strains.</title>
        <authorList>
            <person name="Lemaire J.F."/>
            <person name="Inderbitzin P."/>
            <person name="Gregorio O.A."/>
            <person name="Collins S.B."/>
            <person name="Wespe N."/>
            <person name="Knight-Connoni V."/>
        </authorList>
    </citation>
    <scope>NUCLEOTIDE SEQUENCE [LARGE SCALE GENOMIC DNA]</scope>
    <source>
        <strain evidence="2 3">DSM 19942</strain>
    </source>
</reference>
<name>A0ABX2MW88_9BACL</name>
<protein>
    <submittedName>
        <fullName evidence="2">Uncharacterized protein</fullName>
    </submittedName>
</protein>
<evidence type="ECO:0000313" key="2">
    <source>
        <dbReference type="EMBL" id="NUU58097.1"/>
    </source>
</evidence>
<keyword evidence="3" id="KW-1185">Reference proteome</keyword>
<feature type="chain" id="PRO_5045067761" evidence="1">
    <location>
        <begin position="27"/>
        <end position="173"/>
    </location>
</feature>
<dbReference type="RefSeq" id="WP_076290232.1">
    <property type="nucleotide sequence ID" value="NZ_CBCRYD010000018.1"/>
</dbReference>
<proteinExistence type="predicted"/>
<accession>A0ABX2MW88</accession>
<gene>
    <name evidence="2" type="ORF">HP548_28850</name>
</gene>
<dbReference type="Proteomes" id="UP000577724">
    <property type="component" value="Unassembled WGS sequence"/>
</dbReference>
<evidence type="ECO:0000256" key="1">
    <source>
        <dbReference type="SAM" id="SignalP"/>
    </source>
</evidence>
<feature type="signal peptide" evidence="1">
    <location>
        <begin position="1"/>
        <end position="26"/>
    </location>
</feature>
<keyword evidence="1" id="KW-0732">Signal</keyword>
<sequence>MLKMNKLTKALLLSSALLLAASPTYAASGRPVSNTITASFKVNPVAPSFVLKWVDNANAELETLPLQTVTSGENKDVKVRATTSKTYTDIQLLFTITRTDGTAITANDVELNEYVNNSLGSPRTGEVGGDGKLTIYTRYYQTVTSPVHDFLYNLKFNNTGEYEISVVALNSPA</sequence>
<evidence type="ECO:0000313" key="3">
    <source>
        <dbReference type="Proteomes" id="UP000577724"/>
    </source>
</evidence>
<dbReference type="GeneID" id="97134774"/>
<organism evidence="2 3">
    <name type="scientific">Paenibacillus taichungensis</name>
    <dbReference type="NCBI Taxonomy" id="484184"/>
    <lineage>
        <taxon>Bacteria</taxon>
        <taxon>Bacillati</taxon>
        <taxon>Bacillota</taxon>
        <taxon>Bacilli</taxon>
        <taxon>Bacillales</taxon>
        <taxon>Paenibacillaceae</taxon>
        <taxon>Paenibacillus</taxon>
    </lineage>
</organism>
<comment type="caution">
    <text evidence="2">The sequence shown here is derived from an EMBL/GenBank/DDBJ whole genome shotgun (WGS) entry which is preliminary data.</text>
</comment>
<dbReference type="EMBL" id="JABMCC010000121">
    <property type="protein sequence ID" value="NUU58097.1"/>
    <property type="molecule type" value="Genomic_DNA"/>
</dbReference>